<accession>A0A6A6VR78</accession>
<dbReference type="PANTHER" id="PTHR37466">
    <property type="entry name" value="SLR1628 PROTEIN"/>
    <property type="match status" value="1"/>
</dbReference>
<protein>
    <submittedName>
        <fullName evidence="2">Uncharacterized protein</fullName>
    </submittedName>
</protein>
<evidence type="ECO:0000313" key="3">
    <source>
        <dbReference type="Proteomes" id="UP000799437"/>
    </source>
</evidence>
<dbReference type="OrthoDB" id="1517790at2759"/>
<dbReference type="Pfam" id="PF09996">
    <property type="entry name" value="DUF2237"/>
    <property type="match status" value="1"/>
</dbReference>
<reference evidence="2" key="1">
    <citation type="journal article" date="2020" name="Stud. Mycol.">
        <title>101 Dothideomycetes genomes: a test case for predicting lifestyles and emergence of pathogens.</title>
        <authorList>
            <person name="Haridas S."/>
            <person name="Albert R."/>
            <person name="Binder M."/>
            <person name="Bloem J."/>
            <person name="Labutti K."/>
            <person name="Salamov A."/>
            <person name="Andreopoulos B."/>
            <person name="Baker S."/>
            <person name="Barry K."/>
            <person name="Bills G."/>
            <person name="Bluhm B."/>
            <person name="Cannon C."/>
            <person name="Castanera R."/>
            <person name="Culley D."/>
            <person name="Daum C."/>
            <person name="Ezra D."/>
            <person name="Gonzalez J."/>
            <person name="Henrissat B."/>
            <person name="Kuo A."/>
            <person name="Liang C."/>
            <person name="Lipzen A."/>
            <person name="Lutzoni F."/>
            <person name="Magnuson J."/>
            <person name="Mondo S."/>
            <person name="Nolan M."/>
            <person name="Ohm R."/>
            <person name="Pangilinan J."/>
            <person name="Park H.-J."/>
            <person name="Ramirez L."/>
            <person name="Alfaro M."/>
            <person name="Sun H."/>
            <person name="Tritt A."/>
            <person name="Yoshinaga Y."/>
            <person name="Zwiers L.-H."/>
            <person name="Turgeon B."/>
            <person name="Goodwin S."/>
            <person name="Spatafora J."/>
            <person name="Crous P."/>
            <person name="Grigoriev I."/>
        </authorList>
    </citation>
    <scope>NUCLEOTIDE SEQUENCE</scope>
    <source>
        <strain evidence="2">CBS 121739</strain>
    </source>
</reference>
<feature type="compositionally biased region" description="Basic and acidic residues" evidence="1">
    <location>
        <begin position="140"/>
        <end position="163"/>
    </location>
</feature>
<dbReference type="RefSeq" id="XP_033595553.1">
    <property type="nucleotide sequence ID" value="XM_033748796.1"/>
</dbReference>
<dbReference type="AlphaFoldDB" id="A0A6A6VR78"/>
<proteinExistence type="predicted"/>
<sequence length="184" mass="20037">MAMNAEISTKPMMENSNVVGGQLALFSKDIPNGFFRDGFCRTGPEDEGKHSVAATMTASFLDFTSSKGNNLKAAGVEPGQKWCLYADRWSEVMTAAQEGQLHKEAVAKVNLTATHQAALRTVSYKDLKQSAAEGFAHGNWRQESHHNPENNGRMTKEHDKISSHDLSMAPGKGTEVKGTRGERG</sequence>
<feature type="region of interest" description="Disordered" evidence="1">
    <location>
        <begin position="136"/>
        <end position="184"/>
    </location>
</feature>
<dbReference type="PANTHER" id="PTHR37466:SF1">
    <property type="entry name" value="SLR1628 PROTEIN"/>
    <property type="match status" value="1"/>
</dbReference>
<dbReference type="EMBL" id="ML996586">
    <property type="protein sequence ID" value="KAF2753102.1"/>
    <property type="molecule type" value="Genomic_DNA"/>
</dbReference>
<name>A0A6A6VR78_9PEZI</name>
<dbReference type="Proteomes" id="UP000799437">
    <property type="component" value="Unassembled WGS sequence"/>
</dbReference>
<keyword evidence="3" id="KW-1185">Reference proteome</keyword>
<dbReference type="Gene3D" id="3.30.56.110">
    <property type="entry name" value="Protein of unknown function DUF2237"/>
    <property type="match status" value="1"/>
</dbReference>
<dbReference type="InterPro" id="IPR018714">
    <property type="entry name" value="DUF2237"/>
</dbReference>
<evidence type="ECO:0000313" key="2">
    <source>
        <dbReference type="EMBL" id="KAF2753102.1"/>
    </source>
</evidence>
<evidence type="ECO:0000256" key="1">
    <source>
        <dbReference type="SAM" id="MobiDB-lite"/>
    </source>
</evidence>
<gene>
    <name evidence="2" type="ORF">EJ05DRAFT_523216</name>
</gene>
<dbReference type="GeneID" id="54489850"/>
<organism evidence="2 3">
    <name type="scientific">Pseudovirgaria hyperparasitica</name>
    <dbReference type="NCBI Taxonomy" id="470096"/>
    <lineage>
        <taxon>Eukaryota</taxon>
        <taxon>Fungi</taxon>
        <taxon>Dikarya</taxon>
        <taxon>Ascomycota</taxon>
        <taxon>Pezizomycotina</taxon>
        <taxon>Dothideomycetes</taxon>
        <taxon>Dothideomycetes incertae sedis</taxon>
        <taxon>Acrospermales</taxon>
        <taxon>Acrospermaceae</taxon>
        <taxon>Pseudovirgaria</taxon>
    </lineage>
</organism>
<feature type="compositionally biased region" description="Basic and acidic residues" evidence="1">
    <location>
        <begin position="174"/>
        <end position="184"/>
    </location>
</feature>